<gene>
    <name evidence="1" type="ORF">SSOG_00044</name>
</gene>
<keyword evidence="2" id="KW-1185">Reference proteome</keyword>
<sequence>MDHGLTSMIGPRWRGTHNGDERMKRRWSAAMATMVIVTGVAGCSGGDGEKAVGPACDKGSYEWFNVSRQSVLTDLGRTRHYDKGQKVSTKDVREVARYTRSVRTTGGKLSQQRVIHSLARHLKLPADELAGDVNGLSARTTANDRSSYGLHEAEASDRYVPARAATLIEADFRYRCTGRGRAASGHVVTWQALEVGAVACGRKPEKGLSDGVREAARLGCRAGDPAAA</sequence>
<dbReference type="AlphaFoldDB" id="D9W5X6"/>
<proteinExistence type="predicted"/>
<accession>D9W5X6</accession>
<dbReference type="HOGENOM" id="CLU_1304266_0_0_11"/>
<organism evidence="1 2">
    <name type="scientific">Streptomyces himastatinicus ATCC 53653</name>
    <dbReference type="NCBI Taxonomy" id="457427"/>
    <lineage>
        <taxon>Bacteria</taxon>
        <taxon>Bacillati</taxon>
        <taxon>Actinomycetota</taxon>
        <taxon>Actinomycetes</taxon>
        <taxon>Kitasatosporales</taxon>
        <taxon>Streptomycetaceae</taxon>
        <taxon>Streptomyces</taxon>
        <taxon>Streptomyces violaceusniger group</taxon>
    </lineage>
</organism>
<name>D9W5X6_9ACTN</name>
<dbReference type="Proteomes" id="UP000003963">
    <property type="component" value="Unassembled WGS sequence"/>
</dbReference>
<reference evidence="1 2" key="1">
    <citation type="submission" date="2009-02" db="EMBL/GenBank/DDBJ databases">
        <title>Annotation of Streptomyces hygroscopicus strain ATCC 53653.</title>
        <authorList>
            <consortium name="The Broad Institute Genome Sequencing Platform"/>
            <consortium name="Broad Institute Microbial Sequencing Center"/>
            <person name="Fischbach M."/>
            <person name="Godfrey P."/>
            <person name="Ward D."/>
            <person name="Young S."/>
            <person name="Zeng Q."/>
            <person name="Koehrsen M."/>
            <person name="Alvarado L."/>
            <person name="Berlin A.M."/>
            <person name="Bochicchio J."/>
            <person name="Borenstein D."/>
            <person name="Chapman S.B."/>
            <person name="Chen Z."/>
            <person name="Engels R."/>
            <person name="Freedman E."/>
            <person name="Gellesch M."/>
            <person name="Goldberg J."/>
            <person name="Griggs A."/>
            <person name="Gujja S."/>
            <person name="Heilman E.R."/>
            <person name="Heiman D.I."/>
            <person name="Hepburn T.A."/>
            <person name="Howarth C."/>
            <person name="Jen D."/>
            <person name="Larson L."/>
            <person name="Lewis B."/>
            <person name="Mehta T."/>
            <person name="Park D."/>
            <person name="Pearson M."/>
            <person name="Richards J."/>
            <person name="Roberts A."/>
            <person name="Saif S."/>
            <person name="Shea T.D."/>
            <person name="Shenoy N."/>
            <person name="Sisk P."/>
            <person name="Stolte C."/>
            <person name="Sykes S.N."/>
            <person name="Thomson T."/>
            <person name="Walk T."/>
            <person name="White J."/>
            <person name="Yandava C."/>
            <person name="Straight P."/>
            <person name="Clardy J."/>
            <person name="Hung D."/>
            <person name="Kolter R."/>
            <person name="Mekalanos J."/>
            <person name="Walker S."/>
            <person name="Walsh C.T."/>
            <person name="Wieland-Brown L.C."/>
            <person name="Haas B."/>
            <person name="Nusbaum C."/>
            <person name="Birren B."/>
        </authorList>
    </citation>
    <scope>NUCLEOTIDE SEQUENCE [LARGE SCALE GENOMIC DNA]</scope>
    <source>
        <strain evidence="1 2">ATCC 53653</strain>
    </source>
</reference>
<protein>
    <submittedName>
        <fullName evidence="1">Uncharacterized protein</fullName>
    </submittedName>
</protein>
<dbReference type="EMBL" id="GG657754">
    <property type="protein sequence ID" value="EFL20332.1"/>
    <property type="molecule type" value="Genomic_DNA"/>
</dbReference>
<evidence type="ECO:0000313" key="1">
    <source>
        <dbReference type="EMBL" id="EFL20332.1"/>
    </source>
</evidence>
<evidence type="ECO:0000313" key="2">
    <source>
        <dbReference type="Proteomes" id="UP000003963"/>
    </source>
</evidence>